<reference evidence="2" key="2">
    <citation type="submission" date="2020-09" db="EMBL/GenBank/DDBJ databases">
        <authorList>
            <person name="Sun Q."/>
            <person name="Ohkuma M."/>
        </authorList>
    </citation>
    <scope>NUCLEOTIDE SEQUENCE</scope>
    <source>
        <strain evidence="2">JCM 19831</strain>
    </source>
</reference>
<protein>
    <submittedName>
        <fullName evidence="2">Uncharacterized protein</fullName>
    </submittedName>
</protein>
<accession>A0A917UAI0</accession>
<evidence type="ECO:0000313" key="2">
    <source>
        <dbReference type="EMBL" id="GGM72381.1"/>
    </source>
</evidence>
<evidence type="ECO:0000256" key="1">
    <source>
        <dbReference type="SAM" id="MobiDB-lite"/>
    </source>
</evidence>
<gene>
    <name evidence="2" type="ORF">GCM10007977_087580</name>
</gene>
<evidence type="ECO:0000313" key="3">
    <source>
        <dbReference type="Proteomes" id="UP000642070"/>
    </source>
</evidence>
<proteinExistence type="predicted"/>
<organism evidence="2 3">
    <name type="scientific">Dactylosporangium sucinum</name>
    <dbReference type="NCBI Taxonomy" id="1424081"/>
    <lineage>
        <taxon>Bacteria</taxon>
        <taxon>Bacillati</taxon>
        <taxon>Actinomycetota</taxon>
        <taxon>Actinomycetes</taxon>
        <taxon>Micromonosporales</taxon>
        <taxon>Micromonosporaceae</taxon>
        <taxon>Dactylosporangium</taxon>
    </lineage>
</organism>
<comment type="caution">
    <text evidence="2">The sequence shown here is derived from an EMBL/GenBank/DDBJ whole genome shotgun (WGS) entry which is preliminary data.</text>
</comment>
<reference evidence="2" key="1">
    <citation type="journal article" date="2014" name="Int. J. Syst. Evol. Microbiol.">
        <title>Complete genome sequence of Corynebacterium casei LMG S-19264T (=DSM 44701T), isolated from a smear-ripened cheese.</title>
        <authorList>
            <consortium name="US DOE Joint Genome Institute (JGI-PGF)"/>
            <person name="Walter F."/>
            <person name="Albersmeier A."/>
            <person name="Kalinowski J."/>
            <person name="Ruckert C."/>
        </authorList>
    </citation>
    <scope>NUCLEOTIDE SEQUENCE</scope>
    <source>
        <strain evidence="2">JCM 19831</strain>
    </source>
</reference>
<feature type="compositionally biased region" description="Low complexity" evidence="1">
    <location>
        <begin position="27"/>
        <end position="40"/>
    </location>
</feature>
<name>A0A917UAI0_9ACTN</name>
<dbReference type="AlphaFoldDB" id="A0A917UAI0"/>
<feature type="region of interest" description="Disordered" evidence="1">
    <location>
        <begin position="1"/>
        <end position="60"/>
    </location>
</feature>
<dbReference type="Proteomes" id="UP000642070">
    <property type="component" value="Unassembled WGS sequence"/>
</dbReference>
<feature type="compositionally biased region" description="Pro residues" evidence="1">
    <location>
        <begin position="41"/>
        <end position="54"/>
    </location>
</feature>
<dbReference type="EMBL" id="BMPI01000064">
    <property type="protein sequence ID" value="GGM72381.1"/>
    <property type="molecule type" value="Genomic_DNA"/>
</dbReference>
<keyword evidence="3" id="KW-1185">Reference proteome</keyword>
<sequence length="60" mass="5699">MEAPGRPGSHKSPSIMKSAQGARASDSDSGSGSGSFDPGPFVAPGPFAPGPFAPGPSASG</sequence>